<protein>
    <submittedName>
        <fullName evidence="1">Uncharacterized protein</fullName>
    </submittedName>
</protein>
<comment type="caution">
    <text evidence="1">The sequence shown here is derived from an EMBL/GenBank/DDBJ whole genome shotgun (WGS) entry which is preliminary data.</text>
</comment>
<gene>
    <name evidence="1" type="ORF">H5410_052610</name>
</gene>
<name>A0A9J5X2N5_SOLCO</name>
<organism evidence="1 2">
    <name type="scientific">Solanum commersonii</name>
    <name type="common">Commerson's wild potato</name>
    <name type="synonym">Commerson's nightshade</name>
    <dbReference type="NCBI Taxonomy" id="4109"/>
    <lineage>
        <taxon>Eukaryota</taxon>
        <taxon>Viridiplantae</taxon>
        <taxon>Streptophyta</taxon>
        <taxon>Embryophyta</taxon>
        <taxon>Tracheophyta</taxon>
        <taxon>Spermatophyta</taxon>
        <taxon>Magnoliopsida</taxon>
        <taxon>eudicotyledons</taxon>
        <taxon>Gunneridae</taxon>
        <taxon>Pentapetalae</taxon>
        <taxon>asterids</taxon>
        <taxon>lamiids</taxon>
        <taxon>Solanales</taxon>
        <taxon>Solanaceae</taxon>
        <taxon>Solanoideae</taxon>
        <taxon>Solaneae</taxon>
        <taxon>Solanum</taxon>
    </lineage>
</organism>
<proteinExistence type="predicted"/>
<accession>A0A9J5X2N5</accession>
<reference evidence="1 2" key="1">
    <citation type="submission" date="2020-09" db="EMBL/GenBank/DDBJ databases">
        <title>De no assembly of potato wild relative species, Solanum commersonii.</title>
        <authorList>
            <person name="Cho K."/>
        </authorList>
    </citation>
    <scope>NUCLEOTIDE SEQUENCE [LARGE SCALE GENOMIC DNA]</scope>
    <source>
        <strain evidence="1">LZ3.2</strain>
        <tissue evidence="1">Leaf</tissue>
    </source>
</reference>
<dbReference type="EMBL" id="JACXVP010000010">
    <property type="protein sequence ID" value="KAG5581983.1"/>
    <property type="molecule type" value="Genomic_DNA"/>
</dbReference>
<evidence type="ECO:0000313" key="1">
    <source>
        <dbReference type="EMBL" id="KAG5581983.1"/>
    </source>
</evidence>
<sequence>MGSTFGDPLEIFGQSLEKIPKIRIEDGREGPPWQVRSNRGWNLSFRRPFNDREILRLVEFYRNWSNSKELQPTKIDWSGKAHQGSFRKGRDQNPPFIHRRITLQLWEMFLSKKDPEPVMPRKIDQTLKILSNYANPSHHKDRWKIIPLASGGLFGRKKPRCHQNKSNKIQKMKMKCLVLFHFWCKQEYREDLESSMDVLRSL</sequence>
<keyword evidence="2" id="KW-1185">Reference proteome</keyword>
<dbReference type="AlphaFoldDB" id="A0A9J5X2N5"/>
<dbReference type="Proteomes" id="UP000824120">
    <property type="component" value="Chromosome 10"/>
</dbReference>
<evidence type="ECO:0000313" key="2">
    <source>
        <dbReference type="Proteomes" id="UP000824120"/>
    </source>
</evidence>